<comment type="subcellular location">
    <subcellularLocation>
        <location evidence="1">Nucleus</location>
    </subcellularLocation>
</comment>
<dbReference type="SUPFAM" id="SSF46785">
    <property type="entry name" value="Winged helix' DNA-binding domain"/>
    <property type="match status" value="1"/>
</dbReference>
<dbReference type="AlphaFoldDB" id="A0A7S3LFL3"/>
<keyword evidence="2" id="KW-0805">Transcription regulation</keyword>
<evidence type="ECO:0000256" key="1">
    <source>
        <dbReference type="ARBA" id="ARBA00004123"/>
    </source>
</evidence>
<dbReference type="InterPro" id="IPR036388">
    <property type="entry name" value="WH-like_DNA-bd_sf"/>
</dbReference>
<dbReference type="GO" id="GO:0005634">
    <property type="term" value="C:nucleus"/>
    <property type="evidence" value="ECO:0007669"/>
    <property type="project" value="UniProtKB-SubCell"/>
</dbReference>
<dbReference type="InterPro" id="IPR000232">
    <property type="entry name" value="HSF_DNA-bd"/>
</dbReference>
<dbReference type="PANTHER" id="PTHR10015:SF206">
    <property type="entry name" value="HSF-TYPE DNA-BINDING DOMAIN-CONTAINING PROTEIN"/>
    <property type="match status" value="1"/>
</dbReference>
<dbReference type="PRINTS" id="PR00056">
    <property type="entry name" value="HSFDOMAIN"/>
</dbReference>
<comment type="similarity">
    <text evidence="6">Belongs to the HSF family.</text>
</comment>
<dbReference type="GO" id="GO:0003700">
    <property type="term" value="F:DNA-binding transcription factor activity"/>
    <property type="evidence" value="ECO:0007669"/>
    <property type="project" value="InterPro"/>
</dbReference>
<gene>
    <name evidence="9" type="ORF">ACOF00016_LOCUS18754</name>
</gene>
<protein>
    <recommendedName>
        <fullName evidence="8">HSF-type DNA-binding domain-containing protein</fullName>
    </recommendedName>
</protein>
<dbReference type="Gene3D" id="1.10.10.10">
    <property type="entry name" value="Winged helix-like DNA-binding domain superfamily/Winged helix DNA-binding domain"/>
    <property type="match status" value="1"/>
</dbReference>
<keyword evidence="5" id="KW-0539">Nucleus</keyword>
<dbReference type="GO" id="GO:0043565">
    <property type="term" value="F:sequence-specific DNA binding"/>
    <property type="evidence" value="ECO:0007669"/>
    <property type="project" value="InterPro"/>
</dbReference>
<evidence type="ECO:0000256" key="3">
    <source>
        <dbReference type="ARBA" id="ARBA00023125"/>
    </source>
</evidence>
<sequence>MNTNTNTNSTVAEPSHDVPIFLRKTFHMVNTCDPAVAGWSEDGLTFVVKDPVKFERTIIPQFFKHSKFSSFVRQLNFYAFRKIKYADSLRIDPQLEKETANYWRFRHEYFRRGRADLLSEIKRMNAATPKTSNNGNATEKTTVAVDASEVQALKARIEEMNKNIDQLTAMVEKVNLKQEQHLHQVPDCSEQEFFVGNKRKKVLVQDDAAPEPENVVSLPAISTTNFVVPESTMSTDVIMASMPEPSASMAMDDLEALPVPNSMPLPDPAPFSGRQMSNDTTQTDLDFVDQLLHMDEDDDDDEDEGQFLAHLEEPTTPNHNQHNRPDPELMQRLSDALAVLPKNMQEMIVERLIQSITSPDFEKNFVPCITPEPKQTTVEVNNNSAHHQAAVPLAAATLAALLQHLCAQASKDKDAAPTNKVISKILPVVPVHA</sequence>
<keyword evidence="3" id="KW-0238">DNA-binding</keyword>
<evidence type="ECO:0000256" key="4">
    <source>
        <dbReference type="ARBA" id="ARBA00023163"/>
    </source>
</evidence>
<reference evidence="9" key="1">
    <citation type="submission" date="2021-01" db="EMBL/GenBank/DDBJ databases">
        <authorList>
            <person name="Corre E."/>
            <person name="Pelletier E."/>
            <person name="Niang G."/>
            <person name="Scheremetjew M."/>
            <person name="Finn R."/>
            <person name="Kale V."/>
            <person name="Holt S."/>
            <person name="Cochrane G."/>
            <person name="Meng A."/>
            <person name="Brown T."/>
            <person name="Cohen L."/>
        </authorList>
    </citation>
    <scope>NUCLEOTIDE SEQUENCE</scope>
    <source>
        <strain evidence="9">CCMP127</strain>
    </source>
</reference>
<evidence type="ECO:0000256" key="6">
    <source>
        <dbReference type="RuleBase" id="RU004020"/>
    </source>
</evidence>
<dbReference type="EMBL" id="HBIM01025240">
    <property type="protein sequence ID" value="CAE0422176.1"/>
    <property type="molecule type" value="Transcribed_RNA"/>
</dbReference>
<organism evidence="9">
    <name type="scientific">Amphora coffeiformis</name>
    <dbReference type="NCBI Taxonomy" id="265554"/>
    <lineage>
        <taxon>Eukaryota</taxon>
        <taxon>Sar</taxon>
        <taxon>Stramenopiles</taxon>
        <taxon>Ochrophyta</taxon>
        <taxon>Bacillariophyta</taxon>
        <taxon>Bacillariophyceae</taxon>
        <taxon>Bacillariophycidae</taxon>
        <taxon>Thalassiophysales</taxon>
        <taxon>Catenulaceae</taxon>
        <taxon>Amphora</taxon>
    </lineage>
</organism>
<evidence type="ECO:0000256" key="5">
    <source>
        <dbReference type="ARBA" id="ARBA00023242"/>
    </source>
</evidence>
<feature type="domain" description="HSF-type DNA-binding" evidence="8">
    <location>
        <begin position="17"/>
        <end position="124"/>
    </location>
</feature>
<dbReference type="FunFam" id="1.10.10.10:FF:000027">
    <property type="entry name" value="Heat shock transcription factor 1"/>
    <property type="match status" value="1"/>
</dbReference>
<proteinExistence type="inferred from homology"/>
<keyword evidence="7" id="KW-0175">Coiled coil</keyword>
<dbReference type="SMART" id="SM00415">
    <property type="entry name" value="HSF"/>
    <property type="match status" value="1"/>
</dbReference>
<dbReference type="PANTHER" id="PTHR10015">
    <property type="entry name" value="HEAT SHOCK TRANSCRIPTION FACTOR"/>
    <property type="match status" value="1"/>
</dbReference>
<evidence type="ECO:0000259" key="8">
    <source>
        <dbReference type="SMART" id="SM00415"/>
    </source>
</evidence>
<feature type="coiled-coil region" evidence="7">
    <location>
        <begin position="143"/>
        <end position="177"/>
    </location>
</feature>
<dbReference type="Pfam" id="PF00447">
    <property type="entry name" value="HSF_DNA-bind"/>
    <property type="match status" value="1"/>
</dbReference>
<dbReference type="InterPro" id="IPR036390">
    <property type="entry name" value="WH_DNA-bd_sf"/>
</dbReference>
<name>A0A7S3LFL3_9STRA</name>
<evidence type="ECO:0000256" key="2">
    <source>
        <dbReference type="ARBA" id="ARBA00023015"/>
    </source>
</evidence>
<accession>A0A7S3LFL3</accession>
<keyword evidence="4" id="KW-0804">Transcription</keyword>
<evidence type="ECO:0000313" key="9">
    <source>
        <dbReference type="EMBL" id="CAE0422176.1"/>
    </source>
</evidence>
<evidence type="ECO:0000256" key="7">
    <source>
        <dbReference type="SAM" id="Coils"/>
    </source>
</evidence>